<dbReference type="SUPFAM" id="SSF56176">
    <property type="entry name" value="FAD-binding/transporter-associated domain-like"/>
    <property type="match status" value="1"/>
</dbReference>
<evidence type="ECO:0000256" key="2">
    <source>
        <dbReference type="ARBA" id="ARBA00005466"/>
    </source>
</evidence>
<dbReference type="GO" id="GO:0071949">
    <property type="term" value="F:FAD binding"/>
    <property type="evidence" value="ECO:0007669"/>
    <property type="project" value="InterPro"/>
</dbReference>
<dbReference type="Proteomes" id="UP000621516">
    <property type="component" value="Unassembled WGS sequence"/>
</dbReference>
<evidence type="ECO:0000313" key="8">
    <source>
        <dbReference type="Proteomes" id="UP000621516"/>
    </source>
</evidence>
<dbReference type="InterPro" id="IPR016166">
    <property type="entry name" value="FAD-bd_PCMH"/>
</dbReference>
<dbReference type="Gene3D" id="3.30.465.10">
    <property type="match status" value="1"/>
</dbReference>
<keyword evidence="4" id="KW-0274">FAD</keyword>
<dbReference type="AlphaFoldDB" id="A0A8J6Q5A8"/>
<dbReference type="PROSITE" id="PS51387">
    <property type="entry name" value="FAD_PCMH"/>
    <property type="match status" value="1"/>
</dbReference>
<dbReference type="GO" id="GO:0016491">
    <property type="term" value="F:oxidoreductase activity"/>
    <property type="evidence" value="ECO:0007669"/>
    <property type="project" value="UniProtKB-KW"/>
</dbReference>
<reference evidence="7 8" key="1">
    <citation type="journal article" date="2018" name="J. Microbiol.">
        <title>Aestuariibaculum marinum sp. nov., a marine bacterium isolated from seawater in South Korea.</title>
        <authorList>
            <person name="Choi J."/>
            <person name="Lee D."/>
            <person name="Jang J.H."/>
            <person name="Cha S."/>
            <person name="Seo T."/>
        </authorList>
    </citation>
    <scope>NUCLEOTIDE SEQUENCE [LARGE SCALE GENOMIC DNA]</scope>
    <source>
        <strain evidence="7 8">IP7</strain>
    </source>
</reference>
<dbReference type="InterPro" id="IPR016169">
    <property type="entry name" value="FAD-bd_PCMH_sub2"/>
</dbReference>
<proteinExistence type="inferred from homology"/>
<accession>A0A8J6Q5A8</accession>
<evidence type="ECO:0000256" key="4">
    <source>
        <dbReference type="ARBA" id="ARBA00022827"/>
    </source>
</evidence>
<evidence type="ECO:0000313" key="7">
    <source>
        <dbReference type="EMBL" id="MBD0825585.1"/>
    </source>
</evidence>
<evidence type="ECO:0000256" key="5">
    <source>
        <dbReference type="ARBA" id="ARBA00023002"/>
    </source>
</evidence>
<dbReference type="InterPro" id="IPR036318">
    <property type="entry name" value="FAD-bd_PCMH-like_sf"/>
</dbReference>
<keyword evidence="8" id="KW-1185">Reference proteome</keyword>
<comment type="caution">
    <text evidence="7">The sequence shown here is derived from an EMBL/GenBank/DDBJ whole genome shotgun (WGS) entry which is preliminary data.</text>
</comment>
<feature type="non-terminal residue" evidence="7">
    <location>
        <position position="1"/>
    </location>
</feature>
<dbReference type="InterPro" id="IPR006094">
    <property type="entry name" value="Oxid_FAD_bind_N"/>
</dbReference>
<dbReference type="PANTHER" id="PTHR42973">
    <property type="entry name" value="BINDING OXIDOREDUCTASE, PUTATIVE (AFU_ORTHOLOGUE AFUA_1G17690)-RELATED"/>
    <property type="match status" value="1"/>
</dbReference>
<comment type="similarity">
    <text evidence="2">Belongs to the oxygen-dependent FAD-linked oxidoreductase family.</text>
</comment>
<comment type="cofactor">
    <cofactor evidence="1">
        <name>FAD</name>
        <dbReference type="ChEBI" id="CHEBI:57692"/>
    </cofactor>
</comment>
<sequence>GNGVLVIDISRLNGVAFNEEEGTVKVQGGIQNKDLYQAVGSRGYPFPGGTCPTVGVSGFVLGAGWGFSSRLFGLGCDSLIEL</sequence>
<feature type="non-terminal residue" evidence="7">
    <location>
        <position position="82"/>
    </location>
</feature>
<protein>
    <submittedName>
        <fullName evidence="7">FAD-binding protein</fullName>
    </submittedName>
</protein>
<dbReference type="PANTHER" id="PTHR42973:SF39">
    <property type="entry name" value="FAD-BINDING PCMH-TYPE DOMAIN-CONTAINING PROTEIN"/>
    <property type="match status" value="1"/>
</dbReference>
<keyword evidence="3" id="KW-0285">Flavoprotein</keyword>
<feature type="domain" description="FAD-binding PCMH-type" evidence="6">
    <location>
        <begin position="1"/>
        <end position="82"/>
    </location>
</feature>
<evidence type="ECO:0000256" key="3">
    <source>
        <dbReference type="ARBA" id="ARBA00022630"/>
    </source>
</evidence>
<evidence type="ECO:0000259" key="6">
    <source>
        <dbReference type="PROSITE" id="PS51387"/>
    </source>
</evidence>
<dbReference type="EMBL" id="JACVXD010000099">
    <property type="protein sequence ID" value="MBD0825585.1"/>
    <property type="molecule type" value="Genomic_DNA"/>
</dbReference>
<keyword evidence="5" id="KW-0560">Oxidoreductase</keyword>
<name>A0A8J6Q5A8_9FLAO</name>
<dbReference type="InterPro" id="IPR050416">
    <property type="entry name" value="FAD-linked_Oxidoreductase"/>
</dbReference>
<evidence type="ECO:0000256" key="1">
    <source>
        <dbReference type="ARBA" id="ARBA00001974"/>
    </source>
</evidence>
<organism evidence="7 8">
    <name type="scientific">Aestuariibaculum marinum</name>
    <dbReference type="NCBI Taxonomy" id="2683592"/>
    <lineage>
        <taxon>Bacteria</taxon>
        <taxon>Pseudomonadati</taxon>
        <taxon>Bacteroidota</taxon>
        <taxon>Flavobacteriia</taxon>
        <taxon>Flavobacteriales</taxon>
        <taxon>Flavobacteriaceae</taxon>
    </lineage>
</organism>
<gene>
    <name evidence="7" type="ORF">ICJ85_16380</name>
</gene>
<dbReference type="Pfam" id="PF01565">
    <property type="entry name" value="FAD_binding_4"/>
    <property type="match status" value="1"/>
</dbReference>